<reference evidence="3" key="2">
    <citation type="submission" date="2020-09" db="EMBL/GenBank/DDBJ databases">
        <authorList>
            <person name="Sun Q."/>
            <person name="Zhou Y."/>
        </authorList>
    </citation>
    <scope>NUCLEOTIDE SEQUENCE</scope>
    <source>
        <strain evidence="3">CGMCC 1.15758</strain>
    </source>
</reference>
<dbReference type="EMBL" id="BMJS01000012">
    <property type="protein sequence ID" value="GGF97660.1"/>
    <property type="molecule type" value="Genomic_DNA"/>
</dbReference>
<organism evidence="3 4">
    <name type="scientific">Cysteiniphilum litorale</name>
    <dbReference type="NCBI Taxonomy" id="2056700"/>
    <lineage>
        <taxon>Bacteria</taxon>
        <taxon>Pseudomonadati</taxon>
        <taxon>Pseudomonadota</taxon>
        <taxon>Gammaproteobacteria</taxon>
        <taxon>Thiotrichales</taxon>
        <taxon>Fastidiosibacteraceae</taxon>
        <taxon>Cysteiniphilum</taxon>
    </lineage>
</organism>
<evidence type="ECO:0000256" key="1">
    <source>
        <dbReference type="SAM" id="Coils"/>
    </source>
</evidence>
<accession>A0A8J2Z4D2</accession>
<keyword evidence="4" id="KW-1185">Reference proteome</keyword>
<dbReference type="AlphaFoldDB" id="A0A8J2Z4D2"/>
<reference evidence="3" key="1">
    <citation type="journal article" date="2014" name="Int. J. Syst. Evol. Microbiol.">
        <title>Complete genome sequence of Corynebacterium casei LMG S-19264T (=DSM 44701T), isolated from a smear-ripened cheese.</title>
        <authorList>
            <consortium name="US DOE Joint Genome Institute (JGI-PGF)"/>
            <person name="Walter F."/>
            <person name="Albersmeier A."/>
            <person name="Kalinowski J."/>
            <person name="Ruckert C."/>
        </authorList>
    </citation>
    <scope>NUCLEOTIDE SEQUENCE</scope>
    <source>
        <strain evidence="3">CGMCC 1.15758</strain>
    </source>
</reference>
<keyword evidence="1" id="KW-0175">Coiled coil</keyword>
<dbReference type="SUPFAM" id="SSF52540">
    <property type="entry name" value="P-loop containing nucleoside triphosphate hydrolases"/>
    <property type="match status" value="1"/>
</dbReference>
<feature type="coiled-coil region" evidence="1">
    <location>
        <begin position="561"/>
        <end position="761"/>
    </location>
</feature>
<sequence length="1076" mass="123383">MKILNLRFKNLNSLYGEWSIDFTDPDYLDNGLFAITGPTGAGKSTILDAICLALYGQTPRLKIISESVNEVMSRQTGECFAEITFQTNEGVYQCHWSQRKARGKADGKLQSPKHEISDYNKAKVLETKIKKVKELVEQKTGMDFKRFCKSILLAQGGFTAFLKASSDERSEILEQMTGSEIYSDISKMVYARDKQETDKVILLQKELEGIQVLSQEKLTQLNNDLVINKSLIERLDISEKVLSDKVNWLQTIEKLQHEVSQLQKQYEHIQQQQDAFKPKQQQLIRLQQVKEINPIYEAYQSVYAELNKVKDQIGALQLKHPQLQKDADKFVEKSNEAKAAWQQAKEAQGEQTPIIKDVRKLDHNIQYKQDQLQQLEKRVNALNTGLTNQQQQRESIQQDIIKLDKANQTNTLYTQQYAVDEDLIADFQGVQLQISSITDKHNALNDYHTEVEKTQKQLDQAVQQQDQCQQTENIANNDLDQAKHYLATLSLNLESALVGKQLEDYEEILELKLHIQEQQKVIIHLEKERHKLIDGEACPLCGALDHPYTQGLPVFDADDDIKALKSQIKKIKASQKEVAEQEKQVAQKRQVHGDLTTQLRVADEKVTNAKSALAKAKEQLSLAQESVSKAMCQFNEVLNKYGMVVTHVKQLSEVNDQLQQRLNQWQKTQQALQNYEQQKQQSTEQLNLVEQQIKQSNMSIRQEQEAIANLSEEKKVLVQDRQQLFADKNPDDYEQQLQQAVDQAQKQYDHFAKEVKAIDDKILELNTQLSTYQALQIEKDNEYRQRQQDFYEQLKSYNMMDEDAFKELLKQIDQIKPLQQEAEQLQNHWRDIDSQLNVKRNEYNQLHNAPLTEEKLENLLQQQQFIQNEKQQTYESLGSLNTQLQAHDNAVLAFENKLASVDKQKTQAQKWANLRVLIGSQDGKKYRNFAQGLTFELMVNYANQQLQQMSDRYLLVRDSNEPLELNVIDNYQAGEIRTTKNLSGGESFIMSLALALGLSKMASQKVRVDSLFLDEGFGTLDEDALEMALEALSHLQQDGKLIGVISHVPALKERISSQIKVTPISGGKSVLSGVGC</sequence>
<proteinExistence type="predicted"/>
<name>A0A8J2Z4D2_9GAMM</name>
<feature type="coiled-coil region" evidence="1">
    <location>
        <begin position="358"/>
        <end position="406"/>
    </location>
</feature>
<dbReference type="Proteomes" id="UP000636949">
    <property type="component" value="Unassembled WGS sequence"/>
</dbReference>
<dbReference type="Pfam" id="PF13558">
    <property type="entry name" value="SbcC_Walker_B"/>
    <property type="match status" value="1"/>
</dbReference>
<dbReference type="Pfam" id="PF13476">
    <property type="entry name" value="AAA_23"/>
    <property type="match status" value="1"/>
</dbReference>
<evidence type="ECO:0000313" key="4">
    <source>
        <dbReference type="Proteomes" id="UP000636949"/>
    </source>
</evidence>
<evidence type="ECO:0000259" key="2">
    <source>
        <dbReference type="Pfam" id="PF13476"/>
    </source>
</evidence>
<feature type="domain" description="Rad50/SbcC-type AAA" evidence="2">
    <location>
        <begin position="6"/>
        <end position="267"/>
    </location>
</feature>
<dbReference type="OrthoDB" id="9795626at2"/>
<dbReference type="PANTHER" id="PTHR32114:SF2">
    <property type="entry name" value="ABC TRANSPORTER ABCH.3"/>
    <property type="match status" value="1"/>
</dbReference>
<dbReference type="PANTHER" id="PTHR32114">
    <property type="entry name" value="ABC TRANSPORTER ABCH.3"/>
    <property type="match status" value="1"/>
</dbReference>
<evidence type="ECO:0000313" key="3">
    <source>
        <dbReference type="EMBL" id="GGF97660.1"/>
    </source>
</evidence>
<feature type="coiled-coil region" evidence="1">
    <location>
        <begin position="245"/>
        <end position="272"/>
    </location>
</feature>
<dbReference type="Gene3D" id="3.40.50.300">
    <property type="entry name" value="P-loop containing nucleotide triphosphate hydrolases"/>
    <property type="match status" value="2"/>
</dbReference>
<dbReference type="RefSeq" id="WP_117002466.1">
    <property type="nucleotide sequence ID" value="NZ_BMJS01000012.1"/>
</dbReference>
<protein>
    <submittedName>
        <fullName evidence="3">Nuclease SbcCD subunit C</fullName>
    </submittedName>
</protein>
<feature type="coiled-coil region" evidence="1">
    <location>
        <begin position="444"/>
        <end position="471"/>
    </location>
</feature>
<dbReference type="InterPro" id="IPR027417">
    <property type="entry name" value="P-loop_NTPase"/>
</dbReference>
<gene>
    <name evidence="3" type="primary">sbcC</name>
    <name evidence="3" type="ORF">GCM10010995_13550</name>
</gene>
<comment type="caution">
    <text evidence="3">The sequence shown here is derived from an EMBL/GenBank/DDBJ whole genome shotgun (WGS) entry which is preliminary data.</text>
</comment>
<dbReference type="InterPro" id="IPR038729">
    <property type="entry name" value="Rad50/SbcC_AAA"/>
</dbReference>